<comment type="caution">
    <text evidence="1">The sequence shown here is derived from an EMBL/GenBank/DDBJ whole genome shotgun (WGS) entry which is preliminary data.</text>
</comment>
<organism evidence="1 2">
    <name type="scientific">Methylobacterium haplocladii</name>
    <dbReference type="NCBI Taxonomy" id="1176176"/>
    <lineage>
        <taxon>Bacteria</taxon>
        <taxon>Pseudomonadati</taxon>
        <taxon>Pseudomonadota</taxon>
        <taxon>Alphaproteobacteria</taxon>
        <taxon>Hyphomicrobiales</taxon>
        <taxon>Methylobacteriaceae</taxon>
        <taxon>Methylobacterium</taxon>
    </lineage>
</organism>
<dbReference type="AlphaFoldDB" id="A0A512IU35"/>
<proteinExistence type="predicted"/>
<evidence type="ECO:0008006" key="3">
    <source>
        <dbReference type="Google" id="ProtNLM"/>
    </source>
</evidence>
<accession>A0A512IU35</accession>
<reference evidence="1 2" key="1">
    <citation type="submission" date="2019-07" db="EMBL/GenBank/DDBJ databases">
        <title>Whole genome shotgun sequence of Methylobacterium haplocladii NBRC 107714.</title>
        <authorList>
            <person name="Hosoyama A."/>
            <person name="Uohara A."/>
            <person name="Ohji S."/>
            <person name="Ichikawa N."/>
        </authorList>
    </citation>
    <scope>NUCLEOTIDE SEQUENCE [LARGE SCALE GENOMIC DNA]</scope>
    <source>
        <strain evidence="1 2">NBRC 107714</strain>
    </source>
</reference>
<evidence type="ECO:0000313" key="2">
    <source>
        <dbReference type="Proteomes" id="UP000321258"/>
    </source>
</evidence>
<protein>
    <recommendedName>
        <fullName evidence="3">Rubredoxin</fullName>
    </recommendedName>
</protein>
<evidence type="ECO:0000313" key="1">
    <source>
        <dbReference type="EMBL" id="GEP01166.1"/>
    </source>
</evidence>
<dbReference type="RefSeq" id="WP_147081213.1">
    <property type="nucleotide sequence ID" value="NZ_BJZT01000039.1"/>
</dbReference>
<dbReference type="OrthoDB" id="8449677at2"/>
<dbReference type="EMBL" id="BJZT01000039">
    <property type="protein sequence ID" value="GEP01166.1"/>
    <property type="molecule type" value="Genomic_DNA"/>
</dbReference>
<sequence>MPLPTLKRKLGVTNVGLYCNACGEFYAFGVEVPDDQEIEFTADGPVLTKCPFCEAEEDRRVGEIERLVLTESKKKRHIA</sequence>
<gene>
    <name evidence="1" type="ORF">MHA02_35530</name>
</gene>
<name>A0A512IU35_9HYPH</name>
<dbReference type="Proteomes" id="UP000321258">
    <property type="component" value="Unassembled WGS sequence"/>
</dbReference>
<keyword evidence="2" id="KW-1185">Reference proteome</keyword>